<accession>A0A376DYR0</accession>
<organism evidence="1 2">
    <name type="scientific">Chryseobacterium carnipullorum</name>
    <dbReference type="NCBI Taxonomy" id="1124835"/>
    <lineage>
        <taxon>Bacteria</taxon>
        <taxon>Pseudomonadati</taxon>
        <taxon>Bacteroidota</taxon>
        <taxon>Flavobacteriia</taxon>
        <taxon>Flavobacteriales</taxon>
        <taxon>Weeksellaceae</taxon>
        <taxon>Chryseobacterium group</taxon>
        <taxon>Chryseobacterium</taxon>
    </lineage>
</organism>
<dbReference type="AlphaFoldDB" id="A0A376DYR0"/>
<evidence type="ECO:0000313" key="1">
    <source>
        <dbReference type="EMBL" id="STC97420.1"/>
    </source>
</evidence>
<sequence length="186" mass="21107">MANSPSRIRHMEAPSTIFSNSLLLPIKKVMILYKRIMTTKTRIEETMPTSLLNIGSPAAEPKPMITTSSKTESCFTPLLPKILNPMIMARNIMEVRRMISSRKDHSSCPISNSFQLSSKRNKVSIEINLGGAFKKCAIACFCCWLRELNPPGKTKNCRIILRSSEFNLKDILHHPVQQNTFPEVRF</sequence>
<dbReference type="Proteomes" id="UP000255224">
    <property type="component" value="Unassembled WGS sequence"/>
</dbReference>
<gene>
    <name evidence="1" type="ORF">NCTC13533_02423</name>
</gene>
<proteinExistence type="predicted"/>
<reference evidence="1 2" key="1">
    <citation type="submission" date="2018-06" db="EMBL/GenBank/DDBJ databases">
        <authorList>
            <consortium name="Pathogen Informatics"/>
            <person name="Doyle S."/>
        </authorList>
    </citation>
    <scope>NUCLEOTIDE SEQUENCE [LARGE SCALE GENOMIC DNA]</scope>
    <source>
        <strain evidence="1 2">NCTC13533</strain>
    </source>
</reference>
<protein>
    <submittedName>
        <fullName evidence="1">Uncharacterized protein</fullName>
    </submittedName>
</protein>
<dbReference type="EMBL" id="UFVQ01000003">
    <property type="protein sequence ID" value="STC97420.1"/>
    <property type="molecule type" value="Genomic_DNA"/>
</dbReference>
<dbReference type="RefSeq" id="WP_228426118.1">
    <property type="nucleotide sequence ID" value="NZ_UFVQ01000003.1"/>
</dbReference>
<evidence type="ECO:0000313" key="2">
    <source>
        <dbReference type="Proteomes" id="UP000255224"/>
    </source>
</evidence>
<name>A0A376DYR0_CHRCU</name>